<evidence type="ECO:0000313" key="3">
    <source>
        <dbReference type="EMBL" id="RIX31075.1"/>
    </source>
</evidence>
<dbReference type="AlphaFoldDB" id="A0A3A1U2B9"/>
<sequence>MTAVLERATDADLLTLLERDYRRQLRWYPKPWRTAHGDALIGTLLDEADDTDRFTMEPGEWRHFAAAGLEARLDRFAPRRVRDAAATVLLSAGVGIALTTFVVESWAPWSTGEDGRIRAFGPFFDAGPVLTALWIVALLSALVGRWSIGRVALLVSVLAAVLLHPLEALLAPPQFVSLDPRVLTLSATAALITVLGTPRTRTPLVAAAVGWAGLAAVAHAFELLTAIDSTGSPTGFLLGDPARTSWTVALALAVAAVFALARFALPAAALLLSVVPLAAGLEATFIAFDWAEPIAGEVLVALPVVLGVIVLVVTSHRATASGGRVRGHAVAPERRRRSGRAVGVAVPIVILGGTAGALTASGLDWTHPVGMSWSDYWRTTATGPLPDFAHHPDATLTYALPHGGSCTIRVAITDTSSGPRPDRAAADTARAALAEGAADGTLLDRERLRAAIKDNPSRQNTWRNFWGVDIRYGAGTGNYNPDVEYFEAVDATLRSEVLQSVERAGASPEDVDYTSVQRCRGEQR</sequence>
<comment type="caution">
    <text evidence="3">The sequence shown here is derived from an EMBL/GenBank/DDBJ whole genome shotgun (WGS) entry which is preliminary data.</text>
</comment>
<organism evidence="3 4">
    <name type="scientific">Amnibacterium setariae</name>
    <dbReference type="NCBI Taxonomy" id="2306585"/>
    <lineage>
        <taxon>Bacteria</taxon>
        <taxon>Bacillati</taxon>
        <taxon>Actinomycetota</taxon>
        <taxon>Actinomycetes</taxon>
        <taxon>Micrococcales</taxon>
        <taxon>Microbacteriaceae</taxon>
        <taxon>Amnibacterium</taxon>
    </lineage>
</organism>
<keyword evidence="4" id="KW-1185">Reference proteome</keyword>
<name>A0A3A1U2B9_9MICO</name>
<keyword evidence="2" id="KW-0472">Membrane</keyword>
<feature type="transmembrane region" description="Helical" evidence="2">
    <location>
        <begin position="123"/>
        <end position="144"/>
    </location>
</feature>
<evidence type="ECO:0000256" key="2">
    <source>
        <dbReference type="SAM" id="Phobius"/>
    </source>
</evidence>
<dbReference type="RefSeq" id="WP_119481437.1">
    <property type="nucleotide sequence ID" value="NZ_QXTG01000001.1"/>
</dbReference>
<feature type="transmembrane region" description="Helical" evidence="2">
    <location>
        <begin position="182"/>
        <end position="197"/>
    </location>
</feature>
<feature type="transmembrane region" description="Helical" evidence="2">
    <location>
        <begin position="204"/>
        <end position="224"/>
    </location>
</feature>
<keyword evidence="2" id="KW-1133">Transmembrane helix</keyword>
<feature type="transmembrane region" description="Helical" evidence="2">
    <location>
        <begin position="268"/>
        <end position="288"/>
    </location>
</feature>
<reference evidence="4" key="1">
    <citation type="submission" date="2018-09" db="EMBL/GenBank/DDBJ databases">
        <authorList>
            <person name="Kim I."/>
        </authorList>
    </citation>
    <scope>NUCLEOTIDE SEQUENCE [LARGE SCALE GENOMIC DNA]</scope>
    <source>
        <strain evidence="4">DD4a</strain>
    </source>
</reference>
<feature type="transmembrane region" description="Helical" evidence="2">
    <location>
        <begin position="244"/>
        <end position="261"/>
    </location>
</feature>
<dbReference type="OrthoDB" id="3268054at2"/>
<feature type="transmembrane region" description="Helical" evidence="2">
    <location>
        <begin position="151"/>
        <end position="170"/>
    </location>
</feature>
<feature type="transmembrane region" description="Helical" evidence="2">
    <location>
        <begin position="294"/>
        <end position="314"/>
    </location>
</feature>
<accession>A0A3A1U2B9</accession>
<feature type="transmembrane region" description="Helical" evidence="2">
    <location>
        <begin position="84"/>
        <end position="103"/>
    </location>
</feature>
<proteinExistence type="predicted"/>
<protein>
    <submittedName>
        <fullName evidence="3">Uncharacterized protein</fullName>
    </submittedName>
</protein>
<evidence type="ECO:0000256" key="1">
    <source>
        <dbReference type="SAM" id="MobiDB-lite"/>
    </source>
</evidence>
<dbReference type="EMBL" id="QXTG01000001">
    <property type="protein sequence ID" value="RIX31075.1"/>
    <property type="molecule type" value="Genomic_DNA"/>
</dbReference>
<evidence type="ECO:0000313" key="4">
    <source>
        <dbReference type="Proteomes" id="UP000265742"/>
    </source>
</evidence>
<keyword evidence="2" id="KW-0812">Transmembrane</keyword>
<feature type="transmembrane region" description="Helical" evidence="2">
    <location>
        <begin position="341"/>
        <end position="363"/>
    </location>
</feature>
<gene>
    <name evidence="3" type="ORF">D1781_06805</name>
</gene>
<feature type="region of interest" description="Disordered" evidence="1">
    <location>
        <begin position="502"/>
        <end position="524"/>
    </location>
</feature>
<dbReference type="Proteomes" id="UP000265742">
    <property type="component" value="Unassembled WGS sequence"/>
</dbReference>